<keyword evidence="3" id="KW-1185">Reference proteome</keyword>
<evidence type="ECO:0000256" key="1">
    <source>
        <dbReference type="SAM" id="SignalP"/>
    </source>
</evidence>
<evidence type="ECO:0000313" key="2">
    <source>
        <dbReference type="EMBL" id="PYF06342.1"/>
    </source>
</evidence>
<dbReference type="Proteomes" id="UP000247416">
    <property type="component" value="Unassembled WGS sequence"/>
</dbReference>
<dbReference type="EMBL" id="QJTJ01000010">
    <property type="protein sequence ID" value="PYF06342.1"/>
    <property type="molecule type" value="Genomic_DNA"/>
</dbReference>
<feature type="chain" id="PRO_5016407559" evidence="1">
    <location>
        <begin position="25"/>
        <end position="137"/>
    </location>
</feature>
<comment type="caution">
    <text evidence="2">The sequence shown here is derived from an EMBL/GenBank/DDBJ whole genome shotgun (WGS) entry which is preliminary data.</text>
</comment>
<protein>
    <submittedName>
        <fullName evidence="2">Uncharacterized protein</fullName>
    </submittedName>
</protein>
<name>A0A318TNA2_9BACL</name>
<feature type="signal peptide" evidence="1">
    <location>
        <begin position="1"/>
        <end position="24"/>
    </location>
</feature>
<proteinExistence type="predicted"/>
<gene>
    <name evidence="2" type="ORF">BJ095_11044</name>
</gene>
<keyword evidence="1" id="KW-0732">Signal</keyword>
<dbReference type="RefSeq" id="WP_107935174.1">
    <property type="nucleotide sequence ID" value="NZ_CP085009.1"/>
</dbReference>
<sequence>MTYKRLTSVFVALVSALFLNISMAEGKIADVPYSDSPEIQEENRKMLEEMEDYLFNDNGIMEQVSDVLLKNGYKTRTALAFYSKENIQLKFILVDKEATEAEQEKVKSIFFELVDKNNLDPNAFTIKVGDENDGPDW</sequence>
<reference evidence="2 3" key="1">
    <citation type="submission" date="2018-06" db="EMBL/GenBank/DDBJ databases">
        <title>Genomic Encyclopedia of Archaeal and Bacterial Type Strains, Phase II (KMG-II): from individual species to whole genera.</title>
        <authorList>
            <person name="Goeker M."/>
        </authorList>
    </citation>
    <scope>NUCLEOTIDE SEQUENCE [LARGE SCALE GENOMIC DNA]</scope>
    <source>
        <strain evidence="2 3">KACC 16626</strain>
    </source>
</reference>
<dbReference type="OrthoDB" id="2455759at2"/>
<accession>A0A318TNA2</accession>
<evidence type="ECO:0000313" key="3">
    <source>
        <dbReference type="Proteomes" id="UP000247416"/>
    </source>
</evidence>
<dbReference type="AlphaFoldDB" id="A0A318TNA2"/>
<organism evidence="2 3">
    <name type="scientific">Ureibacillus chungkukjangi</name>
    <dbReference type="NCBI Taxonomy" id="1202712"/>
    <lineage>
        <taxon>Bacteria</taxon>
        <taxon>Bacillati</taxon>
        <taxon>Bacillota</taxon>
        <taxon>Bacilli</taxon>
        <taxon>Bacillales</taxon>
        <taxon>Caryophanaceae</taxon>
        <taxon>Ureibacillus</taxon>
    </lineage>
</organism>